<dbReference type="EMBL" id="CP021434">
    <property type="protein sequence ID" value="ARU62179.1"/>
    <property type="molecule type" value="Genomic_DNA"/>
</dbReference>
<name>A0A1Y0IQ55_9BACL</name>
<protein>
    <recommendedName>
        <fullName evidence="3">Cytosolic protein</fullName>
    </recommendedName>
</protein>
<accession>A0A1Y0IQ55</accession>
<organism evidence="1 2">
    <name type="scientific">Tumebacillus avium</name>
    <dbReference type="NCBI Taxonomy" id="1903704"/>
    <lineage>
        <taxon>Bacteria</taxon>
        <taxon>Bacillati</taxon>
        <taxon>Bacillota</taxon>
        <taxon>Bacilli</taxon>
        <taxon>Bacillales</taxon>
        <taxon>Alicyclobacillaceae</taxon>
        <taxon>Tumebacillus</taxon>
    </lineage>
</organism>
<reference evidence="2" key="1">
    <citation type="submission" date="2017-05" db="EMBL/GenBank/DDBJ databases">
        <authorList>
            <person name="Sung H."/>
        </authorList>
    </citation>
    <scope>NUCLEOTIDE SEQUENCE [LARGE SCALE GENOMIC DNA]</scope>
    <source>
        <strain evidence="2">AR23208</strain>
    </source>
</reference>
<evidence type="ECO:0000313" key="2">
    <source>
        <dbReference type="Proteomes" id="UP000195437"/>
    </source>
</evidence>
<dbReference type="InterPro" id="IPR021415">
    <property type="entry name" value="SAV0927-like"/>
</dbReference>
<gene>
    <name evidence="1" type="ORF">CBW65_15080</name>
</gene>
<keyword evidence="2" id="KW-1185">Reference proteome</keyword>
<evidence type="ECO:0000313" key="1">
    <source>
        <dbReference type="EMBL" id="ARU62179.1"/>
    </source>
</evidence>
<evidence type="ECO:0008006" key="3">
    <source>
        <dbReference type="Google" id="ProtNLM"/>
    </source>
</evidence>
<dbReference type="Proteomes" id="UP000195437">
    <property type="component" value="Chromosome"/>
</dbReference>
<dbReference type="Pfam" id="PF11256">
    <property type="entry name" value="SAV0927-like"/>
    <property type="match status" value="1"/>
</dbReference>
<proteinExistence type="predicted"/>
<dbReference type="KEGG" id="tum:CBW65_15080"/>
<dbReference type="RefSeq" id="WP_087457541.1">
    <property type="nucleotide sequence ID" value="NZ_CP021434.1"/>
</dbReference>
<dbReference type="OrthoDB" id="2381902at2"/>
<dbReference type="AlphaFoldDB" id="A0A1Y0IQ55"/>
<sequence>MYINMYDDQEDTVTRFVGFVGNHRWDLAITQTNHFYGKSLVTNIQSGRSAILDKEDLEEDKLHILAAQFGLNDEEETEELAEFLLGNLPK</sequence>